<keyword evidence="2" id="KW-1185">Reference proteome</keyword>
<organism evidence="1 2">
    <name type="scientific">Dermatophagoides pteronyssinus</name>
    <name type="common">European house dust mite</name>
    <dbReference type="NCBI Taxonomy" id="6956"/>
    <lineage>
        <taxon>Eukaryota</taxon>
        <taxon>Metazoa</taxon>
        <taxon>Ecdysozoa</taxon>
        <taxon>Arthropoda</taxon>
        <taxon>Chelicerata</taxon>
        <taxon>Arachnida</taxon>
        <taxon>Acari</taxon>
        <taxon>Acariformes</taxon>
        <taxon>Sarcoptiformes</taxon>
        <taxon>Astigmata</taxon>
        <taxon>Psoroptidia</taxon>
        <taxon>Analgoidea</taxon>
        <taxon>Pyroglyphidae</taxon>
        <taxon>Dermatophagoidinae</taxon>
        <taxon>Dermatophagoides</taxon>
    </lineage>
</organism>
<reference evidence="1 2" key="1">
    <citation type="journal article" date="2018" name="J. Allergy Clin. Immunol.">
        <title>High-quality assembly of Dermatophagoides pteronyssinus genome and transcriptome reveals a wide range of novel allergens.</title>
        <authorList>
            <person name="Liu X.Y."/>
            <person name="Yang K.Y."/>
            <person name="Wang M.Q."/>
            <person name="Kwok J.S."/>
            <person name="Zeng X."/>
            <person name="Yang Z."/>
            <person name="Xiao X.J."/>
            <person name="Lau C.P."/>
            <person name="Li Y."/>
            <person name="Huang Z.M."/>
            <person name="Ba J.G."/>
            <person name="Yim A.K."/>
            <person name="Ouyang C.Y."/>
            <person name="Ngai S.M."/>
            <person name="Chan T.F."/>
            <person name="Leung E.L."/>
            <person name="Liu L."/>
            <person name="Liu Z.G."/>
            <person name="Tsui S.K."/>
        </authorList>
    </citation>
    <scope>NUCLEOTIDE SEQUENCE [LARGE SCALE GENOMIC DNA]</scope>
    <source>
        <strain evidence="1">Derp</strain>
    </source>
</reference>
<accession>A0ABQ8J2Y2</accession>
<dbReference type="Proteomes" id="UP000887458">
    <property type="component" value="Unassembled WGS sequence"/>
</dbReference>
<sequence>MLHRITKIGPSKSLKWELKFGDIFMVVASSKDRTIFLVKDVEEVVAIVVSPHFLSFLVFKSISVPPLLN</sequence>
<name>A0ABQ8J2Y2_DERPT</name>
<proteinExistence type="predicted"/>
<reference evidence="1 2" key="2">
    <citation type="journal article" date="2022" name="Mol. Biol. Evol.">
        <title>Comparative Genomics Reveals Insights into the Divergent Evolution of Astigmatic Mites and Household Pest Adaptations.</title>
        <authorList>
            <person name="Xiong Q."/>
            <person name="Wan A.T."/>
            <person name="Liu X."/>
            <person name="Fung C.S."/>
            <person name="Xiao X."/>
            <person name="Malainual N."/>
            <person name="Hou J."/>
            <person name="Wang L."/>
            <person name="Wang M."/>
            <person name="Yang K.Y."/>
            <person name="Cui Y."/>
            <person name="Leung E.L."/>
            <person name="Nong W."/>
            <person name="Shin S.K."/>
            <person name="Au S.W."/>
            <person name="Jeong K.Y."/>
            <person name="Chew F.T."/>
            <person name="Hui J.H."/>
            <person name="Leung T.F."/>
            <person name="Tungtrongchitr A."/>
            <person name="Zhong N."/>
            <person name="Liu Z."/>
            <person name="Tsui S.K."/>
        </authorList>
    </citation>
    <scope>NUCLEOTIDE SEQUENCE [LARGE SCALE GENOMIC DNA]</scope>
    <source>
        <strain evidence="1">Derp</strain>
    </source>
</reference>
<dbReference type="EMBL" id="NJHN03000085">
    <property type="protein sequence ID" value="KAH9416903.1"/>
    <property type="molecule type" value="Genomic_DNA"/>
</dbReference>
<comment type="caution">
    <text evidence="1">The sequence shown here is derived from an EMBL/GenBank/DDBJ whole genome shotgun (WGS) entry which is preliminary data.</text>
</comment>
<gene>
    <name evidence="1" type="ORF">DERP_013874</name>
</gene>
<protein>
    <submittedName>
        <fullName evidence="1">Uncharacterized protein</fullName>
    </submittedName>
</protein>
<evidence type="ECO:0000313" key="1">
    <source>
        <dbReference type="EMBL" id="KAH9416903.1"/>
    </source>
</evidence>
<evidence type="ECO:0000313" key="2">
    <source>
        <dbReference type="Proteomes" id="UP000887458"/>
    </source>
</evidence>